<dbReference type="GeneID" id="70235050"/>
<name>A0A9P8P9K8_9ASCO</name>
<sequence>MTDEYVRADGEVSRDRNFIVLNTSRTWRLLYNCNPFNSFAERAISWILETTAGLWERGIVVSSFRTSTGVHPESPVVWCNRSTTGTQFAPSETVICLMVSGSSFVRITGGSWVCGSASGNIESPLAWPDESPGPRERAGSASFELISDSNSNSASSSATSWLSCTWNSSAADLWICVSLFCLTVFSTCIVNCSRFLICWVSWASILAAEDRGVLGLRLNTTVRTKQIGKCGARLPKTVLPSML</sequence>
<keyword evidence="2" id="KW-1185">Reference proteome</keyword>
<evidence type="ECO:0000313" key="2">
    <source>
        <dbReference type="Proteomes" id="UP000769157"/>
    </source>
</evidence>
<proteinExistence type="predicted"/>
<dbReference type="EMBL" id="JAEUBE010000183">
    <property type="protein sequence ID" value="KAH3667434.1"/>
    <property type="molecule type" value="Genomic_DNA"/>
</dbReference>
<dbReference type="AlphaFoldDB" id="A0A9P8P9K8"/>
<comment type="caution">
    <text evidence="1">The sequence shown here is derived from an EMBL/GenBank/DDBJ whole genome shotgun (WGS) entry which is preliminary data.</text>
</comment>
<evidence type="ECO:0000313" key="1">
    <source>
        <dbReference type="EMBL" id="KAH3667434.1"/>
    </source>
</evidence>
<gene>
    <name evidence="1" type="ORF">OGAPHI_003083</name>
</gene>
<protein>
    <submittedName>
        <fullName evidence="1">Uncharacterized protein</fullName>
    </submittedName>
</protein>
<reference evidence="1" key="2">
    <citation type="submission" date="2021-01" db="EMBL/GenBank/DDBJ databases">
        <authorList>
            <person name="Schikora-Tamarit M.A."/>
        </authorList>
    </citation>
    <scope>NUCLEOTIDE SEQUENCE</scope>
    <source>
        <strain evidence="1">CBS6075</strain>
    </source>
</reference>
<dbReference type="RefSeq" id="XP_046062246.1">
    <property type="nucleotide sequence ID" value="XM_046204023.1"/>
</dbReference>
<reference evidence="1" key="1">
    <citation type="journal article" date="2021" name="Open Biol.">
        <title>Shared evolutionary footprints suggest mitochondrial oxidative damage underlies multiple complex I losses in fungi.</title>
        <authorList>
            <person name="Schikora-Tamarit M.A."/>
            <person name="Marcet-Houben M."/>
            <person name="Nosek J."/>
            <person name="Gabaldon T."/>
        </authorList>
    </citation>
    <scope>NUCLEOTIDE SEQUENCE</scope>
    <source>
        <strain evidence="1">CBS6075</strain>
    </source>
</reference>
<organism evidence="1 2">
    <name type="scientific">Ogataea philodendri</name>
    <dbReference type="NCBI Taxonomy" id="1378263"/>
    <lineage>
        <taxon>Eukaryota</taxon>
        <taxon>Fungi</taxon>
        <taxon>Dikarya</taxon>
        <taxon>Ascomycota</taxon>
        <taxon>Saccharomycotina</taxon>
        <taxon>Pichiomycetes</taxon>
        <taxon>Pichiales</taxon>
        <taxon>Pichiaceae</taxon>
        <taxon>Ogataea</taxon>
    </lineage>
</organism>
<accession>A0A9P8P9K8</accession>
<dbReference type="Proteomes" id="UP000769157">
    <property type="component" value="Unassembled WGS sequence"/>
</dbReference>